<evidence type="ECO:0000259" key="5">
    <source>
        <dbReference type="Pfam" id="PF00669"/>
    </source>
</evidence>
<evidence type="ECO:0000256" key="3">
    <source>
        <dbReference type="ARBA" id="ARBA00023143"/>
    </source>
</evidence>
<comment type="caution">
    <text evidence="7">The sequence shown here is derived from an EMBL/GenBank/DDBJ whole genome shotgun (WGS) entry which is preliminary data.</text>
</comment>
<accession>A0A501X200</accession>
<dbReference type="EMBL" id="VFRR01000005">
    <property type="protein sequence ID" value="TPE54504.1"/>
    <property type="molecule type" value="Genomic_DNA"/>
</dbReference>
<keyword evidence="7" id="KW-0969">Cilium</keyword>
<dbReference type="GO" id="GO:0005198">
    <property type="term" value="F:structural molecule activity"/>
    <property type="evidence" value="ECO:0007669"/>
    <property type="project" value="UniProtKB-UniRule"/>
</dbReference>
<protein>
    <recommendedName>
        <fullName evidence="4">Flagellin</fullName>
    </recommendedName>
</protein>
<dbReference type="PANTHER" id="PTHR42792">
    <property type="entry name" value="FLAGELLIN"/>
    <property type="match status" value="1"/>
</dbReference>
<dbReference type="PANTHER" id="PTHR42792:SF2">
    <property type="entry name" value="FLAGELLIN"/>
    <property type="match status" value="1"/>
</dbReference>
<dbReference type="PRINTS" id="PR00207">
    <property type="entry name" value="FLAGELLIN"/>
</dbReference>
<comment type="subcellular location">
    <subcellularLocation>
        <location evidence="4">Secreted</location>
    </subcellularLocation>
    <subcellularLocation>
        <location evidence="4">Bacterial flagellum</location>
    </subcellularLocation>
</comment>
<keyword evidence="3 4" id="KW-0975">Bacterial flagellum</keyword>
<evidence type="ECO:0000313" key="8">
    <source>
        <dbReference type="Proteomes" id="UP000315901"/>
    </source>
</evidence>
<dbReference type="InterPro" id="IPR046358">
    <property type="entry name" value="Flagellin_C"/>
</dbReference>
<sequence>MSISISGSSYVNSAATQSLASSSEALASGSRINSAADDAAGLQISNRLTSEIDGSAQSFANGMSGISVTQTIDGALSGITNDVQALRELALQSGNGIYTANDRQALQKQADELMANIQNTIDNTNFAGQSLLTQDGQMDFQVGTQGADIVGVTTYNLNNSLGASGLTGINISDPATLGAALDAIDTTLNNLGTMQAETGATQNAFSSRVDALLQGQEAASASRSRITDTDFAAAVSEQIISRIQEQSSLTVQAQANVDSKRALSLLTS</sequence>
<keyword evidence="2 4" id="KW-0964">Secreted</keyword>
<evidence type="ECO:0000256" key="1">
    <source>
        <dbReference type="ARBA" id="ARBA00005709"/>
    </source>
</evidence>
<dbReference type="GO" id="GO:0009288">
    <property type="term" value="C:bacterial-type flagellum"/>
    <property type="evidence" value="ECO:0007669"/>
    <property type="project" value="UniProtKB-SubCell"/>
</dbReference>
<comment type="similarity">
    <text evidence="1 4">Belongs to the bacterial flagellin family.</text>
</comment>
<evidence type="ECO:0000259" key="6">
    <source>
        <dbReference type="Pfam" id="PF00700"/>
    </source>
</evidence>
<dbReference type="SUPFAM" id="SSF64518">
    <property type="entry name" value="Phase 1 flagellin"/>
    <property type="match status" value="1"/>
</dbReference>
<dbReference type="InterPro" id="IPR001029">
    <property type="entry name" value="Flagellin_N"/>
</dbReference>
<dbReference type="InterPro" id="IPR001492">
    <property type="entry name" value="Flagellin"/>
</dbReference>
<dbReference type="OrthoDB" id="9796789at2"/>
<dbReference type="InterPro" id="IPR042187">
    <property type="entry name" value="Flagellin_C_sub2"/>
</dbReference>
<dbReference type="Proteomes" id="UP000315901">
    <property type="component" value="Unassembled WGS sequence"/>
</dbReference>
<feature type="domain" description="Flagellin N-terminal" evidence="5">
    <location>
        <begin position="15"/>
        <end position="134"/>
    </location>
</feature>
<keyword evidence="7" id="KW-0282">Flagellum</keyword>
<keyword evidence="8" id="KW-1185">Reference proteome</keyword>
<evidence type="ECO:0000256" key="2">
    <source>
        <dbReference type="ARBA" id="ARBA00022525"/>
    </source>
</evidence>
<name>A0A501X200_9GAMM</name>
<dbReference type="Pfam" id="PF00669">
    <property type="entry name" value="Flagellin_N"/>
    <property type="match status" value="1"/>
</dbReference>
<organism evidence="7 8">
    <name type="scientific">Maribrevibacterium harenarium</name>
    <dbReference type="NCBI Taxonomy" id="2589817"/>
    <lineage>
        <taxon>Bacteria</taxon>
        <taxon>Pseudomonadati</taxon>
        <taxon>Pseudomonadota</taxon>
        <taxon>Gammaproteobacteria</taxon>
        <taxon>Oceanospirillales</taxon>
        <taxon>Oceanospirillaceae</taxon>
        <taxon>Maribrevibacterium</taxon>
    </lineage>
</organism>
<dbReference type="GO" id="GO:0005576">
    <property type="term" value="C:extracellular region"/>
    <property type="evidence" value="ECO:0007669"/>
    <property type="project" value="UniProtKB-SubCell"/>
</dbReference>
<keyword evidence="7" id="KW-0966">Cell projection</keyword>
<proteinExistence type="inferred from homology"/>
<feature type="domain" description="Flagellin C-terminal" evidence="6">
    <location>
        <begin position="181"/>
        <end position="266"/>
    </location>
</feature>
<dbReference type="Pfam" id="PF00700">
    <property type="entry name" value="Flagellin_C"/>
    <property type="match status" value="1"/>
</dbReference>
<reference evidence="7 8" key="1">
    <citation type="submission" date="2019-06" db="EMBL/GenBank/DDBJ databases">
        <title>A novel bacterium of genus Marinomonas, isolated from coastal sand.</title>
        <authorList>
            <person name="Huang H."/>
            <person name="Mo K."/>
            <person name="Hu Y."/>
        </authorList>
    </citation>
    <scope>NUCLEOTIDE SEQUENCE [LARGE SCALE GENOMIC DNA]</scope>
    <source>
        <strain evidence="7 8">HB171799</strain>
    </source>
</reference>
<comment type="function">
    <text evidence="4">Flagellin is the subunit protein which polymerizes to form the filaments of bacterial flagella.</text>
</comment>
<dbReference type="AlphaFoldDB" id="A0A501X200"/>
<dbReference type="Gene3D" id="6.10.10.10">
    <property type="entry name" value="Flagellar export chaperone, C-terminal domain"/>
    <property type="match status" value="1"/>
</dbReference>
<dbReference type="Gene3D" id="1.20.1330.10">
    <property type="entry name" value="f41 fragment of flagellin, N-terminal domain"/>
    <property type="match status" value="1"/>
</dbReference>
<dbReference type="RefSeq" id="WP_140587456.1">
    <property type="nucleotide sequence ID" value="NZ_VFRR01000005.1"/>
</dbReference>
<evidence type="ECO:0000313" key="7">
    <source>
        <dbReference type="EMBL" id="TPE54504.1"/>
    </source>
</evidence>
<gene>
    <name evidence="7" type="ORF">FJM67_04380</name>
</gene>
<evidence type="ECO:0000256" key="4">
    <source>
        <dbReference type="RuleBase" id="RU362073"/>
    </source>
</evidence>